<dbReference type="OrthoDB" id="1864188at2"/>
<keyword evidence="3" id="KW-1185">Reference proteome</keyword>
<keyword evidence="1" id="KW-0812">Transmembrane</keyword>
<dbReference type="PROSITE" id="PS51257">
    <property type="entry name" value="PROKAR_LIPOPROTEIN"/>
    <property type="match status" value="1"/>
</dbReference>
<keyword evidence="1" id="KW-0472">Membrane</keyword>
<evidence type="ECO:0008006" key="4">
    <source>
        <dbReference type="Google" id="ProtNLM"/>
    </source>
</evidence>
<reference evidence="2 3" key="1">
    <citation type="submission" date="2016-10" db="EMBL/GenBank/DDBJ databases">
        <authorList>
            <person name="de Groot N.N."/>
        </authorList>
    </citation>
    <scope>NUCLEOTIDE SEQUENCE [LARGE SCALE GENOMIC DNA]</scope>
    <source>
        <strain evidence="2 3">CGMCC 1.5070</strain>
    </source>
</reference>
<feature type="transmembrane region" description="Helical" evidence="1">
    <location>
        <begin position="369"/>
        <end position="389"/>
    </location>
</feature>
<dbReference type="Proteomes" id="UP000199158">
    <property type="component" value="Unassembled WGS sequence"/>
</dbReference>
<dbReference type="AlphaFoldDB" id="A0A1H8DRE0"/>
<feature type="transmembrane region" description="Helical" evidence="1">
    <location>
        <begin position="212"/>
        <end position="234"/>
    </location>
</feature>
<dbReference type="RefSeq" id="WP_092756158.1">
    <property type="nucleotide sequence ID" value="NZ_FOCG01000003.1"/>
</dbReference>
<organism evidence="2 3">
    <name type="scientific">Hydrogenoanaerobacterium saccharovorans</name>
    <dbReference type="NCBI Taxonomy" id="474960"/>
    <lineage>
        <taxon>Bacteria</taxon>
        <taxon>Bacillati</taxon>
        <taxon>Bacillota</taxon>
        <taxon>Clostridia</taxon>
        <taxon>Eubacteriales</taxon>
        <taxon>Oscillospiraceae</taxon>
        <taxon>Hydrogenoanaerobacterium</taxon>
    </lineage>
</organism>
<keyword evidence="1" id="KW-1133">Transmembrane helix</keyword>
<feature type="transmembrane region" description="Helical" evidence="1">
    <location>
        <begin position="343"/>
        <end position="363"/>
    </location>
</feature>
<dbReference type="STRING" id="474960.SAMN05216180_2760"/>
<evidence type="ECO:0000256" key="1">
    <source>
        <dbReference type="SAM" id="Phobius"/>
    </source>
</evidence>
<feature type="transmembrane region" description="Helical" evidence="1">
    <location>
        <begin position="308"/>
        <end position="331"/>
    </location>
</feature>
<accession>A0A1H8DRE0</accession>
<gene>
    <name evidence="2" type="ORF">SAMN05216180_2760</name>
</gene>
<sequence>MTGLRGVSSAALRLGVLFLAVLLWALSCSFNSVLSVVKGTAVIHCNASLNFSDVNKMRTTEAGANNNINFTAWQQTDHQTIRHSEYVRVATADVVTVFGDTKLVFPVVQSLSAGDTAGCLLDKETAYNIFGTYKAAGYRLQYENKTYIVRNVFASSEATLVIQADALSDVVFSKISLDVSQSAYPKRAAEEFASRYNLTDFIVEDNGTYSGAAAFFAALPAWILAAALLLIMLREAYRYREMPVRFLFYLLVGAVILTVYFLVSGLRFSFPQSMVPTRWSDFEFWQRLFMQNKQHTLQMLYMKKEKPAILLIQLAAKAIGSSLVTVLLLWYTVKKHRVSTAKNLFNTVFFYFLITFFAVLLAQKFVPSAASFQMLWVCIPFFYAVRFYAHT</sequence>
<evidence type="ECO:0000313" key="3">
    <source>
        <dbReference type="Proteomes" id="UP000199158"/>
    </source>
</evidence>
<evidence type="ECO:0000313" key="2">
    <source>
        <dbReference type="EMBL" id="SEN09901.1"/>
    </source>
</evidence>
<name>A0A1H8DRE0_9FIRM</name>
<proteinExistence type="predicted"/>
<dbReference type="EMBL" id="FOCG01000003">
    <property type="protein sequence ID" value="SEN09901.1"/>
    <property type="molecule type" value="Genomic_DNA"/>
</dbReference>
<feature type="transmembrane region" description="Helical" evidence="1">
    <location>
        <begin position="246"/>
        <end position="270"/>
    </location>
</feature>
<protein>
    <recommendedName>
        <fullName evidence="4">MacB-like periplasmic core domain-containing protein</fullName>
    </recommendedName>
</protein>